<evidence type="ECO:0000313" key="1">
    <source>
        <dbReference type="EMBL" id="KAF7260185.1"/>
    </source>
</evidence>
<reference evidence="1" key="1">
    <citation type="submission" date="2019-07" db="EMBL/GenBank/DDBJ databases">
        <title>Annotation for the trematode Paragonimus miyazaki's.</title>
        <authorList>
            <person name="Choi Y.-J."/>
        </authorList>
    </citation>
    <scope>NUCLEOTIDE SEQUENCE</scope>
    <source>
        <strain evidence="1">Japan</strain>
    </source>
</reference>
<gene>
    <name evidence="1" type="ORF">EG68_02087</name>
</gene>
<name>A0A8S9YYI2_9TREM</name>
<dbReference type="Proteomes" id="UP000822476">
    <property type="component" value="Unassembled WGS sequence"/>
</dbReference>
<dbReference type="PANTHER" id="PTHR14553">
    <property type="entry name" value="UNCHARACTERIZED PROTEIN C1ORF50"/>
    <property type="match status" value="1"/>
</dbReference>
<dbReference type="PANTHER" id="PTHR14553:SF1">
    <property type="entry name" value="SIMILAR TO CHROMOSOME 1 OPEN READING FRAME 50"/>
    <property type="match status" value="1"/>
</dbReference>
<comment type="caution">
    <text evidence="1">The sequence shown here is derived from an EMBL/GenBank/DDBJ whole genome shotgun (WGS) entry which is preliminary data.</text>
</comment>
<dbReference type="InterPro" id="IPR019534">
    <property type="entry name" value="DUF2452"/>
</dbReference>
<proteinExistence type="predicted"/>
<dbReference type="AlphaFoldDB" id="A0A8S9YYI2"/>
<organism evidence="1 2">
    <name type="scientific">Paragonimus skrjabini miyazakii</name>
    <dbReference type="NCBI Taxonomy" id="59628"/>
    <lineage>
        <taxon>Eukaryota</taxon>
        <taxon>Metazoa</taxon>
        <taxon>Spiralia</taxon>
        <taxon>Lophotrochozoa</taxon>
        <taxon>Platyhelminthes</taxon>
        <taxon>Trematoda</taxon>
        <taxon>Digenea</taxon>
        <taxon>Plagiorchiida</taxon>
        <taxon>Troglotremata</taxon>
        <taxon>Troglotrematidae</taxon>
        <taxon>Paragonimus</taxon>
    </lineage>
</organism>
<sequence length="178" mass="20277">MDTIPDHLTSPSECQPIIPNSVLRVNNAATKIVKATDLVDLAKQIQSCEQFVNANASSRLYLIVDQMQYLKKQAESILLDMKRDLDLHKLPCNFVKKPGNTYHVYEKPNGIRYFGFLSPEDWGSQCPDRFIHSYTLLPDMTWLDADHMNDRANTDVIVKKLMCASNLLSLDDSMQNKS</sequence>
<dbReference type="EMBL" id="JTDE01000855">
    <property type="protein sequence ID" value="KAF7260185.1"/>
    <property type="molecule type" value="Genomic_DNA"/>
</dbReference>
<evidence type="ECO:0000313" key="2">
    <source>
        <dbReference type="Proteomes" id="UP000822476"/>
    </source>
</evidence>
<protein>
    <submittedName>
        <fullName evidence="1">Uncharacterized protein</fullName>
    </submittedName>
</protein>
<dbReference type="OrthoDB" id="9995764at2759"/>
<keyword evidence="2" id="KW-1185">Reference proteome</keyword>
<accession>A0A8S9YYI2</accession>
<dbReference type="Pfam" id="PF10504">
    <property type="entry name" value="DUF2452"/>
    <property type="match status" value="1"/>
</dbReference>